<accession>A0AAV4WA43</accession>
<sequence>MPGSHGVTLDGISTVALGEAPLVGEGWMGNGWSSGFSAANLVITAQHRARKSWCFSGRYSNCCLRRSTVAKEEGWEMDGHRNTVLPVRRFHNPPDYHNKV</sequence>
<keyword evidence="2" id="KW-1185">Reference proteome</keyword>
<name>A0AAV4WA43_CAEEX</name>
<gene>
    <name evidence="1" type="ORF">CEXT_665421</name>
</gene>
<dbReference type="AlphaFoldDB" id="A0AAV4WA43"/>
<dbReference type="EMBL" id="BPLR01015931">
    <property type="protein sequence ID" value="GIY79795.1"/>
    <property type="molecule type" value="Genomic_DNA"/>
</dbReference>
<evidence type="ECO:0000313" key="2">
    <source>
        <dbReference type="Proteomes" id="UP001054945"/>
    </source>
</evidence>
<proteinExistence type="predicted"/>
<dbReference type="Proteomes" id="UP001054945">
    <property type="component" value="Unassembled WGS sequence"/>
</dbReference>
<reference evidence="1 2" key="1">
    <citation type="submission" date="2021-06" db="EMBL/GenBank/DDBJ databases">
        <title>Caerostris extrusa draft genome.</title>
        <authorList>
            <person name="Kono N."/>
            <person name="Arakawa K."/>
        </authorList>
    </citation>
    <scope>NUCLEOTIDE SEQUENCE [LARGE SCALE GENOMIC DNA]</scope>
</reference>
<protein>
    <submittedName>
        <fullName evidence="1">Uncharacterized protein</fullName>
    </submittedName>
</protein>
<comment type="caution">
    <text evidence="1">The sequence shown here is derived from an EMBL/GenBank/DDBJ whole genome shotgun (WGS) entry which is preliminary data.</text>
</comment>
<evidence type="ECO:0000313" key="1">
    <source>
        <dbReference type="EMBL" id="GIY79795.1"/>
    </source>
</evidence>
<organism evidence="1 2">
    <name type="scientific">Caerostris extrusa</name>
    <name type="common">Bark spider</name>
    <name type="synonym">Caerostris bankana</name>
    <dbReference type="NCBI Taxonomy" id="172846"/>
    <lineage>
        <taxon>Eukaryota</taxon>
        <taxon>Metazoa</taxon>
        <taxon>Ecdysozoa</taxon>
        <taxon>Arthropoda</taxon>
        <taxon>Chelicerata</taxon>
        <taxon>Arachnida</taxon>
        <taxon>Araneae</taxon>
        <taxon>Araneomorphae</taxon>
        <taxon>Entelegynae</taxon>
        <taxon>Araneoidea</taxon>
        <taxon>Araneidae</taxon>
        <taxon>Caerostris</taxon>
    </lineage>
</organism>